<dbReference type="PROSITE" id="PS50883">
    <property type="entry name" value="EAL"/>
    <property type="match status" value="1"/>
</dbReference>
<evidence type="ECO:0000313" key="3">
    <source>
        <dbReference type="Proteomes" id="UP000191980"/>
    </source>
</evidence>
<keyword evidence="3" id="KW-1185">Reference proteome</keyword>
<name>A0A1V8M7B7_9GAMM</name>
<gene>
    <name evidence="2" type="ORF">AU255_06045</name>
</gene>
<dbReference type="Proteomes" id="UP000191980">
    <property type="component" value="Unassembled WGS sequence"/>
</dbReference>
<dbReference type="InterPro" id="IPR001633">
    <property type="entry name" value="EAL_dom"/>
</dbReference>
<accession>A0A1V8M7B7</accession>
<dbReference type="STRING" id="1420851.AU255_06045"/>
<dbReference type="Gene3D" id="3.20.20.450">
    <property type="entry name" value="EAL domain"/>
    <property type="match status" value="1"/>
</dbReference>
<dbReference type="GO" id="GO:0071111">
    <property type="term" value="F:cyclic-guanylate-specific phosphodiesterase activity"/>
    <property type="evidence" value="ECO:0007669"/>
    <property type="project" value="InterPro"/>
</dbReference>
<dbReference type="AlphaFoldDB" id="A0A1V8M7B7"/>
<dbReference type="CDD" id="cd01948">
    <property type="entry name" value="EAL"/>
    <property type="match status" value="1"/>
</dbReference>
<dbReference type="PANTHER" id="PTHR33121:SF70">
    <property type="entry name" value="SIGNALING PROTEIN YKOW"/>
    <property type="match status" value="1"/>
</dbReference>
<feature type="domain" description="EAL" evidence="1">
    <location>
        <begin position="1"/>
        <end position="194"/>
    </location>
</feature>
<dbReference type="EMBL" id="LPUF01000001">
    <property type="protein sequence ID" value="OQK17437.1"/>
    <property type="molecule type" value="Genomic_DNA"/>
</dbReference>
<proteinExistence type="predicted"/>
<dbReference type="SMART" id="SM00052">
    <property type="entry name" value="EAL"/>
    <property type="match status" value="1"/>
</dbReference>
<reference evidence="2 3" key="1">
    <citation type="submission" date="2015-12" db="EMBL/GenBank/DDBJ databases">
        <authorList>
            <person name="Shamseldin A."/>
            <person name="Moawad H."/>
            <person name="Abd El-Rahim W.M."/>
            <person name="Sadowsky M.J."/>
        </authorList>
    </citation>
    <scope>NUCLEOTIDE SEQUENCE [LARGE SCALE GENOMIC DNA]</scope>
    <source>
        <strain evidence="2 3">WF1</strain>
    </source>
</reference>
<dbReference type="SUPFAM" id="SSF141868">
    <property type="entry name" value="EAL domain-like"/>
    <property type="match status" value="1"/>
</dbReference>
<protein>
    <recommendedName>
        <fullName evidence="1">EAL domain-containing protein</fullName>
    </recommendedName>
</protein>
<organism evidence="2 3">
    <name type="scientific">Methyloprofundus sedimenti</name>
    <dbReference type="NCBI Taxonomy" id="1420851"/>
    <lineage>
        <taxon>Bacteria</taxon>
        <taxon>Pseudomonadati</taxon>
        <taxon>Pseudomonadota</taxon>
        <taxon>Gammaproteobacteria</taxon>
        <taxon>Methylococcales</taxon>
        <taxon>Methylococcaceae</taxon>
        <taxon>Methyloprofundus</taxon>
    </lineage>
</organism>
<dbReference type="Pfam" id="PF00563">
    <property type="entry name" value="EAL"/>
    <property type="match status" value="1"/>
</dbReference>
<evidence type="ECO:0000313" key="2">
    <source>
        <dbReference type="EMBL" id="OQK17437.1"/>
    </source>
</evidence>
<dbReference type="InterPro" id="IPR050706">
    <property type="entry name" value="Cyclic-di-GMP_PDE-like"/>
</dbReference>
<dbReference type="InterPro" id="IPR035919">
    <property type="entry name" value="EAL_sf"/>
</dbReference>
<comment type="caution">
    <text evidence="2">The sequence shown here is derived from an EMBL/GenBank/DDBJ whole genome shotgun (WGS) entry which is preliminary data.</text>
</comment>
<dbReference type="PANTHER" id="PTHR33121">
    <property type="entry name" value="CYCLIC DI-GMP PHOSPHODIESTERASE PDEF"/>
    <property type="match status" value="1"/>
</dbReference>
<evidence type="ECO:0000259" key="1">
    <source>
        <dbReference type="PROSITE" id="PS50883"/>
    </source>
</evidence>
<sequence length="196" mass="21491">MENTPLSGLLTYWVIETLADEIIDWLRANPEAHISFNVPPEILGRGGLEHVAKKSGLFELASQIIMEVTERGVPDLLGLESINNAWRLGVRVALDDVALVGGTNLAILARCNFDITKLDKSLANQISPQCPSPEWLGGITALLGSSQLVVIAEGVETEQQLIALRSANIQAAQGFYFSRPIPAEDFFVYYKRTRSI</sequence>